<dbReference type="SUPFAM" id="SSF55781">
    <property type="entry name" value="GAF domain-like"/>
    <property type="match status" value="1"/>
</dbReference>
<dbReference type="Gene3D" id="6.10.340.10">
    <property type="match status" value="1"/>
</dbReference>
<evidence type="ECO:0000256" key="6">
    <source>
        <dbReference type="ARBA" id="ARBA00023136"/>
    </source>
</evidence>
<dbReference type="PANTHER" id="PTHR32089">
    <property type="entry name" value="METHYL-ACCEPTING CHEMOTAXIS PROTEIN MCPB"/>
    <property type="match status" value="1"/>
</dbReference>
<evidence type="ECO:0000259" key="15">
    <source>
        <dbReference type="PROSITE" id="PS50885"/>
    </source>
</evidence>
<dbReference type="InterPro" id="IPR029016">
    <property type="entry name" value="GAF-like_dom_sf"/>
</dbReference>
<dbReference type="InterPro" id="IPR016132">
    <property type="entry name" value="Phyto_chromo_attachment"/>
</dbReference>
<evidence type="ECO:0000313" key="16">
    <source>
        <dbReference type="EMBL" id="MBW4669288.1"/>
    </source>
</evidence>
<sequence>MLNKTDSTKSSDASRQSPLVKGKVTDSIIQLPTKATSETTENSPWNRATETFKQLSLRTKAAIFAIAIGTLPVLGIGTLAYSIASQSITNKISQLQQVEAESLADKVNRFMIERYGDIQILSNLPILTNARVKEVTGPKEKQAILDKFIESYKVYDSIVVMDLNGDVIVQTQGDEPGNRSDRDYFQVTKQTDRPYITQPQVSNTTKILSVFTFAPVKDSVTGQTIAIVRARMPVKSIEDVIKTSAEGGREYHLVDESGKIFLATEKQQVGRNAVKDFSGLDKLIAAKREETFVTVDKIDNKEQLVSYASRKLEGLPDLKWQVVLGSDTATAFEAKNQLFWTLALGTGLTALTVGAIAAWLARRATRPILNATAAVIRLGEGELNTRVEVGSQDELGVLGANINQMASQLQLLVKEQGLETERAKLLADITLRIRRTLKTEDIYKTAVREIRQALKTDRVVIYNLDQSNWDGVVVGESVASGFPKMTGVQIDDPCFRERHVETYKDGRVRAISNIYQEPSLSNAACYIKMLEKFAVKANLIAPIIIEQQLIGLLITHQCDNPRIWQQSEIDLFKQLAIQVGYALEQATLLEELEKARNVAEKGTEEERRQKEDLQMQLLELLSEVEGAAMGDLTVRADVTAGEIGTVADFFNSIVESLRDIVTQVKDSATQVNIAIGSNKNAIGQLATEALSQAEEINRTLDAVDQMTEGMKSVAQSAAAAATVANNASVTATKSGKAMDLTVQNILHLRETVGETAKKVKRLGESTQQISRVVSLINQIAMQTNLLAINAGIEAARAGEEGQGFAVVAEEVGELAARSAAATKEIEQIVENIQRETSDVVRAMEVGTTQVVEGTRIVEDAKLSLNQILDVSVQIDSLVQSISDATASQVETSQTVSDLMKAIAKISQRTSDSSRQVSESLQQTVEISQHLQATVGTFKIN</sequence>
<evidence type="ECO:0000256" key="5">
    <source>
        <dbReference type="ARBA" id="ARBA00022989"/>
    </source>
</evidence>
<dbReference type="PROSITE" id="PS50885">
    <property type="entry name" value="HAMP"/>
    <property type="match status" value="2"/>
</dbReference>
<evidence type="ECO:0000259" key="13">
    <source>
        <dbReference type="PROSITE" id="PS50046"/>
    </source>
</evidence>
<dbReference type="InterPro" id="IPR004089">
    <property type="entry name" value="MCPsignal_dom"/>
</dbReference>
<feature type="transmembrane region" description="Helical" evidence="12">
    <location>
        <begin position="61"/>
        <end position="84"/>
    </location>
</feature>
<keyword evidence="4 12" id="KW-0812">Transmembrane</keyword>
<feature type="domain" description="Phytochrome chromophore attachment site" evidence="13">
    <location>
        <begin position="438"/>
        <end position="578"/>
    </location>
</feature>
<dbReference type="SUPFAM" id="SSF103190">
    <property type="entry name" value="Sensory domain-like"/>
    <property type="match status" value="1"/>
</dbReference>
<keyword evidence="10" id="KW-0175">Coiled coil</keyword>
<dbReference type="Gene3D" id="1.10.287.950">
    <property type="entry name" value="Methyl-accepting chemotaxis protein"/>
    <property type="match status" value="1"/>
</dbReference>
<evidence type="ECO:0000256" key="4">
    <source>
        <dbReference type="ARBA" id="ARBA00022692"/>
    </source>
</evidence>
<dbReference type="FunFam" id="1.10.287.950:FF:000001">
    <property type="entry name" value="Methyl-accepting chemotaxis sensory transducer"/>
    <property type="match status" value="1"/>
</dbReference>
<dbReference type="Pfam" id="PF01590">
    <property type="entry name" value="GAF"/>
    <property type="match status" value="1"/>
</dbReference>
<dbReference type="SMART" id="SM00065">
    <property type="entry name" value="GAF"/>
    <property type="match status" value="1"/>
</dbReference>
<keyword evidence="7 9" id="KW-0807">Transducer</keyword>
<dbReference type="PROSITE" id="PS50111">
    <property type="entry name" value="CHEMOTAXIS_TRANSDUC_2"/>
    <property type="match status" value="1"/>
</dbReference>
<dbReference type="SMART" id="SM00304">
    <property type="entry name" value="HAMP"/>
    <property type="match status" value="2"/>
</dbReference>
<comment type="caution">
    <text evidence="16">The sequence shown here is derived from an EMBL/GenBank/DDBJ whole genome shotgun (WGS) entry which is preliminary data.</text>
</comment>
<evidence type="ECO:0000256" key="12">
    <source>
        <dbReference type="SAM" id="Phobius"/>
    </source>
</evidence>
<dbReference type="GO" id="GO:0007165">
    <property type="term" value="P:signal transduction"/>
    <property type="evidence" value="ECO:0007669"/>
    <property type="project" value="UniProtKB-KW"/>
</dbReference>
<dbReference type="Proteomes" id="UP000729701">
    <property type="component" value="Unassembled WGS sequence"/>
</dbReference>
<feature type="domain" description="Methyl-accepting transducer" evidence="14">
    <location>
        <begin position="667"/>
        <end position="903"/>
    </location>
</feature>
<organism evidence="16 17">
    <name type="scientific">Cyanomargarita calcarea GSE-NOS-MK-12-04C</name>
    <dbReference type="NCBI Taxonomy" id="2839659"/>
    <lineage>
        <taxon>Bacteria</taxon>
        <taxon>Bacillati</taxon>
        <taxon>Cyanobacteriota</taxon>
        <taxon>Cyanophyceae</taxon>
        <taxon>Nostocales</taxon>
        <taxon>Cyanomargaritaceae</taxon>
        <taxon>Cyanomargarita</taxon>
    </lineage>
</organism>
<feature type="transmembrane region" description="Helical" evidence="12">
    <location>
        <begin position="338"/>
        <end position="361"/>
    </location>
</feature>
<dbReference type="SUPFAM" id="SSF58104">
    <property type="entry name" value="Methyl-accepting chemotaxis protein (MCP) signaling domain"/>
    <property type="match status" value="1"/>
</dbReference>
<dbReference type="CDD" id="cd18773">
    <property type="entry name" value="PDC1_HK_sensor"/>
    <property type="match status" value="1"/>
</dbReference>
<gene>
    <name evidence="16" type="ORF">KME60_18170</name>
</gene>
<dbReference type="InterPro" id="IPR003018">
    <property type="entry name" value="GAF"/>
</dbReference>
<name>A0A951QNZ5_9CYAN</name>
<evidence type="ECO:0000256" key="10">
    <source>
        <dbReference type="SAM" id="Coils"/>
    </source>
</evidence>
<dbReference type="GO" id="GO:0006935">
    <property type="term" value="P:chemotaxis"/>
    <property type="evidence" value="ECO:0007669"/>
    <property type="project" value="UniProtKB-KW"/>
</dbReference>
<dbReference type="SUPFAM" id="SSF158472">
    <property type="entry name" value="HAMP domain-like"/>
    <property type="match status" value="1"/>
</dbReference>
<dbReference type="GO" id="GO:0005886">
    <property type="term" value="C:plasma membrane"/>
    <property type="evidence" value="ECO:0007669"/>
    <property type="project" value="UniProtKB-SubCell"/>
</dbReference>
<dbReference type="InterPro" id="IPR029151">
    <property type="entry name" value="Sensor-like_sf"/>
</dbReference>
<evidence type="ECO:0000256" key="8">
    <source>
        <dbReference type="ARBA" id="ARBA00029447"/>
    </source>
</evidence>
<dbReference type="PROSITE" id="PS50046">
    <property type="entry name" value="PHYTOCHROME_2"/>
    <property type="match status" value="1"/>
</dbReference>
<keyword evidence="3" id="KW-0145">Chemotaxis</keyword>
<feature type="compositionally biased region" description="Polar residues" evidence="11">
    <location>
        <begin position="1"/>
        <end position="17"/>
    </location>
</feature>
<dbReference type="CDD" id="cd06225">
    <property type="entry name" value="HAMP"/>
    <property type="match status" value="1"/>
</dbReference>
<feature type="domain" description="HAMP" evidence="15">
    <location>
        <begin position="611"/>
        <end position="662"/>
    </location>
</feature>
<dbReference type="InterPro" id="IPR003660">
    <property type="entry name" value="HAMP_dom"/>
</dbReference>
<accession>A0A951QNZ5</accession>
<reference evidence="16" key="1">
    <citation type="submission" date="2021-05" db="EMBL/GenBank/DDBJ databases">
        <authorList>
            <person name="Pietrasiak N."/>
            <person name="Ward R."/>
            <person name="Stajich J.E."/>
            <person name="Kurbessoian T."/>
        </authorList>
    </citation>
    <scope>NUCLEOTIDE SEQUENCE</scope>
    <source>
        <strain evidence="16">GSE-NOS-MK-12-04C</strain>
    </source>
</reference>
<evidence type="ECO:0000256" key="7">
    <source>
        <dbReference type="ARBA" id="ARBA00023224"/>
    </source>
</evidence>
<dbReference type="Pfam" id="PF00672">
    <property type="entry name" value="HAMP"/>
    <property type="match status" value="1"/>
</dbReference>
<feature type="region of interest" description="Disordered" evidence="11">
    <location>
        <begin position="1"/>
        <end position="22"/>
    </location>
</feature>
<feature type="domain" description="HAMP" evidence="15">
    <location>
        <begin position="362"/>
        <end position="414"/>
    </location>
</feature>
<evidence type="ECO:0000256" key="1">
    <source>
        <dbReference type="ARBA" id="ARBA00004651"/>
    </source>
</evidence>
<keyword evidence="5 12" id="KW-1133">Transmembrane helix</keyword>
<keyword evidence="2" id="KW-1003">Cell membrane</keyword>
<evidence type="ECO:0000256" key="11">
    <source>
        <dbReference type="SAM" id="MobiDB-lite"/>
    </source>
</evidence>
<dbReference type="Pfam" id="PF00015">
    <property type="entry name" value="MCPsignal"/>
    <property type="match status" value="1"/>
</dbReference>
<dbReference type="PANTHER" id="PTHR32089:SF114">
    <property type="entry name" value="METHYL-ACCEPTING CHEMOTAXIS PROTEIN MCPB"/>
    <property type="match status" value="1"/>
</dbReference>
<evidence type="ECO:0000313" key="17">
    <source>
        <dbReference type="Proteomes" id="UP000729701"/>
    </source>
</evidence>
<dbReference type="AlphaFoldDB" id="A0A951QNZ5"/>
<comment type="similarity">
    <text evidence="8">Belongs to the methyl-accepting chemotaxis (MCP) protein family.</text>
</comment>
<dbReference type="Gene3D" id="3.30.450.40">
    <property type="match status" value="1"/>
</dbReference>
<proteinExistence type="inferred from homology"/>
<keyword evidence="6 12" id="KW-0472">Membrane</keyword>
<comment type="subcellular location">
    <subcellularLocation>
        <location evidence="1">Cell membrane</location>
        <topology evidence="1">Multi-pass membrane protein</topology>
    </subcellularLocation>
</comment>
<evidence type="ECO:0000259" key="14">
    <source>
        <dbReference type="PROSITE" id="PS50111"/>
    </source>
</evidence>
<evidence type="ECO:0000256" key="9">
    <source>
        <dbReference type="PROSITE-ProRule" id="PRU00284"/>
    </source>
</evidence>
<dbReference type="EMBL" id="JAHHGZ010000019">
    <property type="protein sequence ID" value="MBW4669288.1"/>
    <property type="molecule type" value="Genomic_DNA"/>
</dbReference>
<dbReference type="CDD" id="cd11386">
    <property type="entry name" value="MCP_signal"/>
    <property type="match status" value="1"/>
</dbReference>
<dbReference type="InterPro" id="IPR033479">
    <property type="entry name" value="dCache_1"/>
</dbReference>
<reference evidence="16" key="2">
    <citation type="journal article" date="2022" name="Microbiol. Resour. Announc.">
        <title>Metagenome Sequencing to Explore Phylogenomics of Terrestrial Cyanobacteria.</title>
        <authorList>
            <person name="Ward R.D."/>
            <person name="Stajich J.E."/>
            <person name="Johansen J.R."/>
            <person name="Huntemann M."/>
            <person name="Clum A."/>
            <person name="Foster B."/>
            <person name="Foster B."/>
            <person name="Roux S."/>
            <person name="Palaniappan K."/>
            <person name="Varghese N."/>
            <person name="Mukherjee S."/>
            <person name="Reddy T.B.K."/>
            <person name="Daum C."/>
            <person name="Copeland A."/>
            <person name="Chen I.A."/>
            <person name="Ivanova N.N."/>
            <person name="Kyrpides N.C."/>
            <person name="Shapiro N."/>
            <person name="Eloe-Fadrosh E.A."/>
            <person name="Pietrasiak N."/>
        </authorList>
    </citation>
    <scope>NUCLEOTIDE SEQUENCE</scope>
    <source>
        <strain evidence="16">GSE-NOS-MK-12-04C</strain>
    </source>
</reference>
<evidence type="ECO:0000256" key="2">
    <source>
        <dbReference type="ARBA" id="ARBA00022475"/>
    </source>
</evidence>
<dbReference type="SMART" id="SM00283">
    <property type="entry name" value="MA"/>
    <property type="match status" value="1"/>
</dbReference>
<evidence type="ECO:0000256" key="3">
    <source>
        <dbReference type="ARBA" id="ARBA00022500"/>
    </source>
</evidence>
<feature type="coiled-coil region" evidence="10">
    <location>
        <begin position="589"/>
        <end position="623"/>
    </location>
</feature>
<dbReference type="Gene3D" id="3.30.450.20">
    <property type="entry name" value="PAS domain"/>
    <property type="match status" value="1"/>
</dbReference>
<dbReference type="Pfam" id="PF02743">
    <property type="entry name" value="dCache_1"/>
    <property type="match status" value="1"/>
</dbReference>
<protein>
    <submittedName>
        <fullName evidence="16">GAF domain-containing protein</fullName>
    </submittedName>
</protein>